<comment type="caution">
    <text evidence="2">The sequence shown here is derived from an EMBL/GenBank/DDBJ whole genome shotgun (WGS) entry which is preliminary data.</text>
</comment>
<keyword evidence="3" id="KW-1185">Reference proteome</keyword>
<gene>
    <name evidence="2" type="ORF">Tco_1066565</name>
</gene>
<dbReference type="Proteomes" id="UP001151760">
    <property type="component" value="Unassembled WGS sequence"/>
</dbReference>
<evidence type="ECO:0000313" key="2">
    <source>
        <dbReference type="EMBL" id="GJT84848.1"/>
    </source>
</evidence>
<feature type="region of interest" description="Disordered" evidence="1">
    <location>
        <begin position="78"/>
        <end position="99"/>
    </location>
</feature>
<dbReference type="EMBL" id="BQNB010019394">
    <property type="protein sequence ID" value="GJT84848.1"/>
    <property type="molecule type" value="Genomic_DNA"/>
</dbReference>
<evidence type="ECO:0000256" key="1">
    <source>
        <dbReference type="SAM" id="MobiDB-lite"/>
    </source>
</evidence>
<organism evidence="2 3">
    <name type="scientific">Tanacetum coccineum</name>
    <dbReference type="NCBI Taxonomy" id="301880"/>
    <lineage>
        <taxon>Eukaryota</taxon>
        <taxon>Viridiplantae</taxon>
        <taxon>Streptophyta</taxon>
        <taxon>Embryophyta</taxon>
        <taxon>Tracheophyta</taxon>
        <taxon>Spermatophyta</taxon>
        <taxon>Magnoliopsida</taxon>
        <taxon>eudicotyledons</taxon>
        <taxon>Gunneridae</taxon>
        <taxon>Pentapetalae</taxon>
        <taxon>asterids</taxon>
        <taxon>campanulids</taxon>
        <taxon>Asterales</taxon>
        <taxon>Asteraceae</taxon>
        <taxon>Asteroideae</taxon>
        <taxon>Anthemideae</taxon>
        <taxon>Anthemidinae</taxon>
        <taxon>Tanacetum</taxon>
    </lineage>
</organism>
<proteinExistence type="predicted"/>
<name>A0ABQ5HCG7_9ASTR</name>
<accession>A0ABQ5HCG7</accession>
<reference evidence="2" key="1">
    <citation type="journal article" date="2022" name="Int. J. Mol. Sci.">
        <title>Draft Genome of Tanacetum Coccineum: Genomic Comparison of Closely Related Tanacetum-Family Plants.</title>
        <authorList>
            <person name="Yamashiro T."/>
            <person name="Shiraishi A."/>
            <person name="Nakayama K."/>
            <person name="Satake H."/>
        </authorList>
    </citation>
    <scope>NUCLEOTIDE SEQUENCE</scope>
</reference>
<evidence type="ECO:0000313" key="3">
    <source>
        <dbReference type="Proteomes" id="UP001151760"/>
    </source>
</evidence>
<sequence>MLRNNARKINARSNARVILLVDFNSVHVVSLDSATKGVDVSGQRVSRAFGGSMLKLDALLENGDRQVVWMSHGVDRPESRNNVSLKQESSSPNDNNPYSHIASPKFSLRELRAATNNFSRARARAAKVGLATLAFERWREAVSSYFTFYFHKF</sequence>
<reference evidence="2" key="2">
    <citation type="submission" date="2022-01" db="EMBL/GenBank/DDBJ databases">
        <authorList>
            <person name="Yamashiro T."/>
            <person name="Shiraishi A."/>
            <person name="Satake H."/>
            <person name="Nakayama K."/>
        </authorList>
    </citation>
    <scope>NUCLEOTIDE SEQUENCE</scope>
</reference>
<feature type="compositionally biased region" description="Polar residues" evidence="1">
    <location>
        <begin position="80"/>
        <end position="98"/>
    </location>
</feature>
<protein>
    <submittedName>
        <fullName evidence="2">Uncharacterized protein</fullName>
    </submittedName>
</protein>